<dbReference type="RefSeq" id="WP_110851475.1">
    <property type="nucleotide sequence ID" value="NZ_QKLZ01000002.1"/>
</dbReference>
<dbReference type="OrthoDB" id="7210788at2"/>
<dbReference type="PROSITE" id="PS50835">
    <property type="entry name" value="IG_LIKE"/>
    <property type="match status" value="1"/>
</dbReference>
<feature type="region of interest" description="Disordered" evidence="1">
    <location>
        <begin position="1225"/>
        <end position="1248"/>
    </location>
</feature>
<dbReference type="InterPro" id="IPR013783">
    <property type="entry name" value="Ig-like_fold"/>
</dbReference>
<feature type="compositionally biased region" description="Gly residues" evidence="1">
    <location>
        <begin position="1516"/>
        <end position="1526"/>
    </location>
</feature>
<keyword evidence="2" id="KW-0472">Membrane</keyword>
<keyword evidence="2" id="KW-0812">Transmembrane</keyword>
<dbReference type="InterPro" id="IPR007110">
    <property type="entry name" value="Ig-like_dom"/>
</dbReference>
<name>A0A2Y9A9I8_9MICO</name>
<dbReference type="Pfam" id="PF04213">
    <property type="entry name" value="HtaA"/>
    <property type="match status" value="3"/>
</dbReference>
<evidence type="ECO:0000256" key="1">
    <source>
        <dbReference type="SAM" id="MobiDB-lite"/>
    </source>
</evidence>
<dbReference type="Gene3D" id="2.60.40.230">
    <property type="entry name" value="Neocarzinostatin-like"/>
    <property type="match status" value="1"/>
</dbReference>
<gene>
    <name evidence="5" type="ORF">SAMN05216184_102139</name>
</gene>
<dbReference type="InterPro" id="IPR013098">
    <property type="entry name" value="Ig_I-set"/>
</dbReference>
<feature type="chain" id="PRO_5030061825" evidence="3">
    <location>
        <begin position="38"/>
        <end position="1561"/>
    </location>
</feature>
<dbReference type="SUPFAM" id="SSF49319">
    <property type="entry name" value="Actinoxanthin-like"/>
    <property type="match status" value="1"/>
</dbReference>
<dbReference type="GO" id="GO:0005975">
    <property type="term" value="P:carbohydrate metabolic process"/>
    <property type="evidence" value="ECO:0007669"/>
    <property type="project" value="UniProtKB-ARBA"/>
</dbReference>
<feature type="signal peptide" evidence="3">
    <location>
        <begin position="1"/>
        <end position="37"/>
    </location>
</feature>
<feature type="transmembrane region" description="Helical" evidence="2">
    <location>
        <begin position="1537"/>
        <end position="1555"/>
    </location>
</feature>
<dbReference type="InterPro" id="IPR036179">
    <property type="entry name" value="Ig-like_dom_sf"/>
</dbReference>
<keyword evidence="6" id="KW-1185">Reference proteome</keyword>
<organism evidence="5 6">
    <name type="scientific">Georgenia satyanarayanai</name>
    <dbReference type="NCBI Taxonomy" id="860221"/>
    <lineage>
        <taxon>Bacteria</taxon>
        <taxon>Bacillati</taxon>
        <taxon>Actinomycetota</taxon>
        <taxon>Actinomycetes</taxon>
        <taxon>Micrococcales</taxon>
        <taxon>Bogoriellaceae</taxon>
        <taxon>Georgenia</taxon>
    </lineage>
</organism>
<dbReference type="Pfam" id="PF07679">
    <property type="entry name" value="I-set"/>
    <property type="match status" value="1"/>
</dbReference>
<evidence type="ECO:0000256" key="2">
    <source>
        <dbReference type="SAM" id="Phobius"/>
    </source>
</evidence>
<sequence>MSTTTWRARARRTLAVATTTALAAGAVVVGTGTTALAAEPAATVESGSAQWGVKESFRRYLTSPIAHGAVTPVAPAEQLTDGRLALVAESGTVEGTSAQVDLAGGVSFAGHDMGEGPVLEIHLSDVQVVIDGDEGALLADVTSREFIDTSTRGELVEYADVELGAIDLSAAPLTVSGTTASVSGAAVTMTEAGAPAFGNFYPAGTALDPLSFSVELEPATVAPRVTVQPQDVSVEAGEDAVFSAAATGAPEPTVQWQTRAGADAEWQDVADATTTDLTLPAVTAEQDGTQVRAVFSNGTEPDAVTDTATLTVAAAPGEPEEPVEWEPAVEVLAADGVTPVGDAELTYGDTVVVRGRGFDPAANVPGAHPPLPQDAPQGVYVVFGSFADQWQPSQGVASSARVIGDQRWALTDEVFDGLSDGIQGALTSQRVVMGTDGSFTATLTIKESTTRQGEAVDWPEDGTFGVYTYPAGGAVNPDQELAVPLTVVEEPTEPEQPVEWEPAIEVFAGDGVTPVGETELTYGDAVVVKGTGFDPAGNVGGRGVPIPSTLPQGAYVVFGSFADEWRPSQDAPSTNRVVGAQKWALAEGVLDQVPANYQGAIRSQWVDIAEDGSFTAELTLGGLGKAWPEDGTFGVYTYGAGGVKNADQELSVPLNFIPEPQLEVLTAAGTPVADSQLVEGDTVVVKGTGFDPAGNVGGRGVPIPADLPQGTYVVLGKFAEQWQPSLDAPTSARVVGDQRWALAEDVLDQVPANYQGAIRRQWVDIAEDGSFTAELTVTEPDAGWPDSGAFGVYTYAAGGAKNPAQELSVPLDVVAERTPTLEVTPTEDITVGTVVTVEGTGYAPNRMISVAFTPDETKNAEFGWPEGWLQHETVSTDALGSFSHEVTVHGWVTGTGDDCSEVRCYLATFSSAQLADATPVDHRADRSQDVFVPVTFVAGAVEPQPQPDAPSVSATPDPVRLGENLGIAGANLPAGDVTVQLAPSTVPAAGHLDWGVKESFRSYVSSPVADGEVTTGGGVTENDDETFRFPAALAAQDAAAGTALVSFDGSVGFQGHEIDGVPALDVLLENLRVQVTPDSAVLLADATSREFAGTSSTGELVEHADVVLATLDPDAFSVEGSTVAADGAAATLTAAGVPAFGGFYPAGEVLDPVSAAVEVGGAVRAALSLSTAEPTEIGVVEVGEDGVLEAGWYVPNDFPVGGYAVVLRDSAGAVLAAEQLTVLAPEPGEQPGPDQPGEPEEPAQGGVVVEPDPVVQGATARISGSGLEPGTRVGAVVDAAGAPGSLEWGVKESFRSYITGPIAHGSVTVTAPAAETGSGYAFGDGRGNGDATDGTAHFGGQVTFAGHEIGGTSQLQMTITDPSVVIEGGEGYLVADVTSRALEGDGVVDYPRVRLAQLDLDGVAVSGGRLVGTDVPARLTAEGVPAFADFYEAGDALDPLTFSVPVSEGELDLRELDVAEGVVGEDGTVELTWTAPADLALGTHRVDLVTDGESVADTTFTVVAAGAGTDTDDDGAGPGTTAGGPRGDNLARTGAEAAALTALAAAVVLTGLVLATRRQRA</sequence>
<reference evidence="5 6" key="1">
    <citation type="submission" date="2016-10" db="EMBL/GenBank/DDBJ databases">
        <authorList>
            <person name="Cai Z."/>
        </authorList>
    </citation>
    <scope>NUCLEOTIDE SEQUENCE [LARGE SCALE GENOMIC DNA]</scope>
    <source>
        <strain evidence="5 6">CGMCC 1.10826</strain>
    </source>
</reference>
<feature type="region of interest" description="Disordered" evidence="1">
    <location>
        <begin position="1507"/>
        <end position="1529"/>
    </location>
</feature>
<feature type="domain" description="Ig-like" evidence="4">
    <location>
        <begin position="223"/>
        <end position="311"/>
    </location>
</feature>
<evidence type="ECO:0000313" key="6">
    <source>
        <dbReference type="Proteomes" id="UP000250222"/>
    </source>
</evidence>
<dbReference type="EMBL" id="UETB01000002">
    <property type="protein sequence ID" value="SSA39219.1"/>
    <property type="molecule type" value="Genomic_DNA"/>
</dbReference>
<keyword evidence="2" id="KW-1133">Transmembrane helix</keyword>
<dbReference type="SUPFAM" id="SSF48726">
    <property type="entry name" value="Immunoglobulin"/>
    <property type="match status" value="1"/>
</dbReference>
<evidence type="ECO:0000313" key="5">
    <source>
        <dbReference type="EMBL" id="SSA39219.1"/>
    </source>
</evidence>
<protein>
    <submittedName>
        <fullName evidence="5">Immunoglobulin I-set domain-containing protein</fullName>
    </submittedName>
</protein>
<proteinExistence type="predicted"/>
<accession>A0A2Y9A9I8</accession>
<dbReference type="Gene3D" id="2.60.40.10">
    <property type="entry name" value="Immunoglobulins"/>
    <property type="match status" value="1"/>
</dbReference>
<evidence type="ECO:0000259" key="4">
    <source>
        <dbReference type="PROSITE" id="PS50835"/>
    </source>
</evidence>
<dbReference type="InterPro" id="IPR007331">
    <property type="entry name" value="Htaa"/>
</dbReference>
<evidence type="ECO:0000256" key="3">
    <source>
        <dbReference type="SAM" id="SignalP"/>
    </source>
</evidence>
<dbReference type="InterPro" id="IPR027273">
    <property type="entry name" value="Neocarzinostatin-like"/>
</dbReference>
<dbReference type="Proteomes" id="UP000250222">
    <property type="component" value="Unassembled WGS sequence"/>
</dbReference>
<keyword evidence="3" id="KW-0732">Signal</keyword>